<organism evidence="1 2">
    <name type="scientific">Roseomonas genomospecies 6</name>
    <dbReference type="NCBI Taxonomy" id="214106"/>
    <lineage>
        <taxon>Bacteria</taxon>
        <taxon>Pseudomonadati</taxon>
        <taxon>Pseudomonadota</taxon>
        <taxon>Alphaproteobacteria</taxon>
        <taxon>Acetobacterales</taxon>
        <taxon>Roseomonadaceae</taxon>
        <taxon>Roseomonas</taxon>
    </lineage>
</organism>
<evidence type="ECO:0000313" key="1">
    <source>
        <dbReference type="EMBL" id="KAA0679536.1"/>
    </source>
</evidence>
<sequence length="357" mass="39514">MHLANTVIELIDGYLKAHPEDRDLGRHRQRIVMSPRTGDGQGLWLHVALEALSNPRCGRFEIGADVLAAAHQVMSTKPASMLAALHRARAPHPLTWVEWTTPDDRSASRRGWLVLEQQVGAIAVPFARGRQDGAIKIQAYALAIGWEQEVRAADLLANPDIAEMVRYHRETAANPEKLKAVLEKAEPGAGADNDDTAALSRSFSDEDFAAIIGLDDRLRMIPMDQYGAFQPERGSERTTTRLIRCRELVALLLLINSRNAVHVGENEDLTKLNRARQRKAKPGLVPLRPVSLDLSRRLRAARRAGGGVDEREVRAHIVRGHFKVRASGVFWWSAHTRFGTPAAPRDYAVHGLPEGVG</sequence>
<comment type="caution">
    <text evidence="1">The sequence shown here is derived from an EMBL/GenBank/DDBJ whole genome shotgun (WGS) entry which is preliminary data.</text>
</comment>
<proteinExistence type="predicted"/>
<reference evidence="1 2" key="1">
    <citation type="submission" date="2018-07" db="EMBL/GenBank/DDBJ databases">
        <title>Genome sequence of Azospirillum sp. ATCC 49961.</title>
        <authorList>
            <person name="Sant'Anna F.H."/>
            <person name="Baldani J.I."/>
            <person name="Zilli J.E."/>
            <person name="Reis V.M."/>
            <person name="Hartmann A."/>
            <person name="Cruz L."/>
            <person name="de Souza E.M."/>
            <person name="de Oliveira Pedrosa F."/>
            <person name="Passaglia L.M.P."/>
        </authorList>
    </citation>
    <scope>NUCLEOTIDE SEQUENCE [LARGE SCALE GENOMIC DNA]</scope>
    <source>
        <strain evidence="1 2">ATCC 49961</strain>
    </source>
</reference>
<name>A0A9W7NIE3_9PROT</name>
<keyword evidence="2" id="KW-1185">Reference proteome</keyword>
<protein>
    <submittedName>
        <fullName evidence="1">Uncharacterized protein</fullName>
    </submittedName>
</protein>
<accession>A0A9W7NIE3</accession>
<dbReference type="RefSeq" id="WP_149469985.1">
    <property type="nucleotide sequence ID" value="NZ_QOKW01000012.1"/>
</dbReference>
<evidence type="ECO:0000313" key="2">
    <source>
        <dbReference type="Proteomes" id="UP000480854"/>
    </source>
</evidence>
<dbReference type="OrthoDB" id="8450982at2"/>
<dbReference type="EMBL" id="QOKW01000012">
    <property type="protein sequence ID" value="KAA0679536.1"/>
    <property type="molecule type" value="Genomic_DNA"/>
</dbReference>
<dbReference type="Proteomes" id="UP000480854">
    <property type="component" value="Unassembled WGS sequence"/>
</dbReference>
<dbReference type="AlphaFoldDB" id="A0A9W7NIE3"/>
<gene>
    <name evidence="1" type="ORF">DS843_16505</name>
</gene>